<dbReference type="CDD" id="cd00093">
    <property type="entry name" value="HTH_XRE"/>
    <property type="match status" value="1"/>
</dbReference>
<sequence>MAESDWDSVTYLKKRAPRAAEMRSKQAIASAQRHGEKIETTEKFAAGGNKQHSTHKDTAKLDRETEELHHEKLSLDVGKLIQKGRVEKKLTQKELATKINEKPNVIMEYEQGKAIPNNQILGKIERVIGIRLRGKDKGRPLEQGGKGKK</sequence>
<dbReference type="RefSeq" id="XP_020912529.1">
    <property type="nucleotide sequence ID" value="XM_021056870.2"/>
</dbReference>
<dbReference type="InterPro" id="IPR010982">
    <property type="entry name" value="Lambda_DNA-bd_dom_sf"/>
</dbReference>
<feature type="compositionally biased region" description="Basic and acidic residues" evidence="4">
    <location>
        <begin position="33"/>
        <end position="42"/>
    </location>
</feature>
<name>A0A913Y1C0_EXADI</name>
<dbReference type="GO" id="GO:0005634">
    <property type="term" value="C:nucleus"/>
    <property type="evidence" value="ECO:0007669"/>
    <property type="project" value="TreeGrafter"/>
</dbReference>
<accession>A0A913Y1C0</accession>
<evidence type="ECO:0000256" key="2">
    <source>
        <dbReference type="ARBA" id="ARBA00023125"/>
    </source>
</evidence>
<dbReference type="InterPro" id="IPR001387">
    <property type="entry name" value="Cro/C1-type_HTH"/>
</dbReference>
<dbReference type="Pfam" id="PF01381">
    <property type="entry name" value="HTH_3"/>
    <property type="match status" value="1"/>
</dbReference>
<dbReference type="InterPro" id="IPR013729">
    <property type="entry name" value="MBF1_N"/>
</dbReference>
<dbReference type="PANTHER" id="PTHR10245">
    <property type="entry name" value="ENDOTHELIAL DIFFERENTIATION-RELATED FACTOR 1 MULTIPROTEIN BRIDGING FACTOR 1"/>
    <property type="match status" value="1"/>
</dbReference>
<evidence type="ECO:0000313" key="6">
    <source>
        <dbReference type="EnsemblMetazoa" id="XP_020912529.1"/>
    </source>
</evidence>
<evidence type="ECO:0000256" key="1">
    <source>
        <dbReference type="ARBA" id="ARBA00023015"/>
    </source>
</evidence>
<dbReference type="OMA" id="GKNKSCK"/>
<organism evidence="6 7">
    <name type="scientific">Exaiptasia diaphana</name>
    <name type="common">Tropical sea anemone</name>
    <name type="synonym">Aiptasia pulchella</name>
    <dbReference type="NCBI Taxonomy" id="2652724"/>
    <lineage>
        <taxon>Eukaryota</taxon>
        <taxon>Metazoa</taxon>
        <taxon>Cnidaria</taxon>
        <taxon>Anthozoa</taxon>
        <taxon>Hexacorallia</taxon>
        <taxon>Actiniaria</taxon>
        <taxon>Aiptasiidae</taxon>
        <taxon>Exaiptasia</taxon>
    </lineage>
</organism>
<dbReference type="OrthoDB" id="10253401at2759"/>
<dbReference type="AlphaFoldDB" id="A0A913Y1C0"/>
<dbReference type="SMART" id="SM00530">
    <property type="entry name" value="HTH_XRE"/>
    <property type="match status" value="1"/>
</dbReference>
<dbReference type="PROSITE" id="PS50943">
    <property type="entry name" value="HTH_CROC1"/>
    <property type="match status" value="1"/>
</dbReference>
<dbReference type="EnsemblMetazoa" id="XM_021056870.2">
    <property type="protein sequence ID" value="XP_020912529.1"/>
    <property type="gene ID" value="LOC110250266"/>
</dbReference>
<evidence type="ECO:0000313" key="7">
    <source>
        <dbReference type="Proteomes" id="UP000887567"/>
    </source>
</evidence>
<proteinExistence type="predicted"/>
<evidence type="ECO:0000256" key="4">
    <source>
        <dbReference type="SAM" id="MobiDB-lite"/>
    </source>
</evidence>
<keyword evidence="2" id="KW-0238">DNA-binding</keyword>
<feature type="region of interest" description="Disordered" evidence="4">
    <location>
        <begin position="1"/>
        <end position="58"/>
    </location>
</feature>
<protein>
    <recommendedName>
        <fullName evidence="5">HTH cro/C1-type domain-containing protein</fullName>
    </recommendedName>
</protein>
<evidence type="ECO:0000259" key="5">
    <source>
        <dbReference type="PROSITE" id="PS50943"/>
    </source>
</evidence>
<dbReference type="FunFam" id="1.10.260.40:FF:000015">
    <property type="entry name" value="Endothelial differentiation-related factor 1"/>
    <property type="match status" value="1"/>
</dbReference>
<dbReference type="SUPFAM" id="SSF47413">
    <property type="entry name" value="lambda repressor-like DNA-binding domains"/>
    <property type="match status" value="1"/>
</dbReference>
<feature type="domain" description="HTH cro/C1-type" evidence="5">
    <location>
        <begin position="81"/>
        <end position="135"/>
    </location>
</feature>
<keyword evidence="3" id="KW-0804">Transcription</keyword>
<dbReference type="Pfam" id="PF08523">
    <property type="entry name" value="MBF1"/>
    <property type="match status" value="1"/>
</dbReference>
<keyword evidence="1" id="KW-0805">Transcription regulation</keyword>
<evidence type="ECO:0000256" key="3">
    <source>
        <dbReference type="ARBA" id="ARBA00023163"/>
    </source>
</evidence>
<dbReference type="PANTHER" id="PTHR10245:SF15">
    <property type="entry name" value="ENDOTHELIAL DIFFERENTIATION-RELATED FACTOR 1"/>
    <property type="match status" value="1"/>
</dbReference>
<reference evidence="6" key="1">
    <citation type="submission" date="2022-11" db="UniProtKB">
        <authorList>
            <consortium name="EnsemblMetazoa"/>
        </authorList>
    </citation>
    <scope>IDENTIFICATION</scope>
</reference>
<keyword evidence="7" id="KW-1185">Reference proteome</keyword>
<dbReference type="Proteomes" id="UP000887567">
    <property type="component" value="Unplaced"/>
</dbReference>
<dbReference type="KEGG" id="epa:110250266"/>
<dbReference type="GeneID" id="110250266"/>
<dbReference type="Gene3D" id="1.10.260.40">
    <property type="entry name" value="lambda repressor-like DNA-binding domains"/>
    <property type="match status" value="1"/>
</dbReference>
<dbReference type="GO" id="GO:0003677">
    <property type="term" value="F:DNA binding"/>
    <property type="evidence" value="ECO:0007669"/>
    <property type="project" value="UniProtKB-KW"/>
</dbReference>